<accession>A0A0G0M349</accession>
<reference evidence="3 4" key="1">
    <citation type="journal article" date="2015" name="Nature">
        <title>rRNA introns, odd ribosomes, and small enigmatic genomes across a large radiation of phyla.</title>
        <authorList>
            <person name="Brown C.T."/>
            <person name="Hug L.A."/>
            <person name="Thomas B.C."/>
            <person name="Sharon I."/>
            <person name="Castelle C.J."/>
            <person name="Singh A."/>
            <person name="Wilkins M.J."/>
            <person name="Williams K.H."/>
            <person name="Banfield J.F."/>
        </authorList>
    </citation>
    <scope>NUCLEOTIDE SEQUENCE [LARGE SCALE GENOMIC DNA]</scope>
</reference>
<gene>
    <name evidence="3" type="ORF">UT23_C0008G0005</name>
</gene>
<proteinExistence type="predicted"/>
<keyword evidence="2" id="KW-0732">Signal</keyword>
<feature type="region of interest" description="Disordered" evidence="1">
    <location>
        <begin position="46"/>
        <end position="93"/>
    </location>
</feature>
<feature type="compositionally biased region" description="Polar residues" evidence="1">
    <location>
        <begin position="49"/>
        <end position="64"/>
    </location>
</feature>
<comment type="caution">
    <text evidence="3">The sequence shown here is derived from an EMBL/GenBank/DDBJ whole genome shotgun (WGS) entry which is preliminary data.</text>
</comment>
<protein>
    <submittedName>
        <fullName evidence="3">Cellulase</fullName>
    </submittedName>
</protein>
<evidence type="ECO:0000256" key="1">
    <source>
        <dbReference type="SAM" id="MobiDB-lite"/>
    </source>
</evidence>
<name>A0A0G0M349_9BACT</name>
<dbReference type="EMBL" id="LBWA01000008">
    <property type="protein sequence ID" value="KKQ97732.1"/>
    <property type="molecule type" value="Genomic_DNA"/>
</dbReference>
<dbReference type="Proteomes" id="UP000034325">
    <property type="component" value="Unassembled WGS sequence"/>
</dbReference>
<evidence type="ECO:0000313" key="4">
    <source>
        <dbReference type="Proteomes" id="UP000034325"/>
    </source>
</evidence>
<feature type="signal peptide" evidence="2">
    <location>
        <begin position="1"/>
        <end position="17"/>
    </location>
</feature>
<evidence type="ECO:0000313" key="3">
    <source>
        <dbReference type="EMBL" id="KKQ97732.1"/>
    </source>
</evidence>
<organism evidence="3 4">
    <name type="scientific">Candidatus Woesebacteria bacterium GW2011_GWA1_39_12</name>
    <dbReference type="NCBI Taxonomy" id="1618549"/>
    <lineage>
        <taxon>Bacteria</taxon>
        <taxon>Candidatus Woeseibacteriota</taxon>
    </lineage>
</organism>
<feature type="chain" id="PRO_5002533571" evidence="2">
    <location>
        <begin position="18"/>
        <end position="182"/>
    </location>
</feature>
<dbReference type="AlphaFoldDB" id="A0A0G0M349"/>
<sequence length="182" mass="19207">MLEFLLALILTIFSVQAVSAPGDVSEKIIAQLEENLPEVILSVTPPANPTQVAQSEGESQSENPQQEEGENPDPDTSKQDAYNTRSEKPVGNVAGIAIENSPAIIACSDYPSLCLTPTPRPTLTPTPTPAPEPTAPPIIIDPPKPVPPICIHSQTPCPQIYCLDQPVSISDPCSCSCGSLTN</sequence>
<evidence type="ECO:0000256" key="2">
    <source>
        <dbReference type="SAM" id="SignalP"/>
    </source>
</evidence>